<evidence type="ECO:0000256" key="1">
    <source>
        <dbReference type="ARBA" id="ARBA00022729"/>
    </source>
</evidence>
<gene>
    <name evidence="4" type="primary">LOC120113109</name>
</gene>
<dbReference type="SMART" id="SM00108">
    <property type="entry name" value="B_lectin"/>
    <property type="match status" value="1"/>
</dbReference>
<dbReference type="Gene3D" id="2.90.10.10">
    <property type="entry name" value="Bulb-type lectin domain"/>
    <property type="match status" value="2"/>
</dbReference>
<proteinExistence type="predicted"/>
<dbReference type="KEGG" id="pda:120113109"/>
<dbReference type="GO" id="GO:0051707">
    <property type="term" value="P:response to other organism"/>
    <property type="evidence" value="ECO:0007669"/>
    <property type="project" value="UniProtKB-ARBA"/>
</dbReference>
<dbReference type="InterPro" id="IPR001480">
    <property type="entry name" value="Bulb-type_lectin_dom"/>
</dbReference>
<dbReference type="GeneID" id="120113109"/>
<protein>
    <submittedName>
        <fullName evidence="4">G-type lectin S-receptor-like serine/threonine-protein kinase LECRK2</fullName>
    </submittedName>
</protein>
<name>A0A8B9B255_PHODC</name>
<reference evidence="4" key="2">
    <citation type="submission" date="2025-08" db="UniProtKB">
        <authorList>
            <consortium name="RefSeq"/>
        </authorList>
    </citation>
    <scope>IDENTIFICATION</scope>
    <source>
        <tissue evidence="4">Young leaves</tissue>
    </source>
</reference>
<accession>A0A8B9B255</accession>
<evidence type="ECO:0000313" key="3">
    <source>
        <dbReference type="Proteomes" id="UP000228380"/>
    </source>
</evidence>
<dbReference type="FunFam" id="2.90.10.10:FF:000026">
    <property type="entry name" value="Serine/threonine-protein kinase"/>
    <property type="match status" value="1"/>
</dbReference>
<feature type="domain" description="Bulb-type lectin" evidence="2">
    <location>
        <begin position="10"/>
        <end position="126"/>
    </location>
</feature>
<keyword evidence="1" id="KW-0732">Signal</keyword>
<sequence>MVIGQPKQTNIALGSSLPASIDASWLSPSGRFAFGFYPKDQGFAVGVWLATTPERTVVWTANRDDPPIMDGSIRLTFAGGLLWNAPGGREKVISQATEPAAMAAMLDTGNFVLYNSQQGIVWSTFISPTDTLLPGQSLLAETQLFSSISETDRSTGRYRLINQKDGNLVLYHVDTSDTGDNSYWSTGTYRIGFLLTLNLDSNGTMYLASDNGNFTENLAQAKNSSSRSGVDIYYRVTVDPDGILRLYSHGFGRNGSSTTVVEWAALHNRCLVRGVCGINSYFSLESNGEPNCLCPPGFEFVNASRILPACMRNSSLGDCLENSRHP</sequence>
<dbReference type="PROSITE" id="PS50927">
    <property type="entry name" value="BULB_LECTIN"/>
    <property type="match status" value="1"/>
</dbReference>
<dbReference type="InterPro" id="IPR051343">
    <property type="entry name" value="G-type_lectin_kinases/EP1-like"/>
</dbReference>
<dbReference type="FunFam" id="2.90.10.10:FF:000006">
    <property type="entry name" value="Serine/threonine-protein kinase"/>
    <property type="match status" value="1"/>
</dbReference>
<dbReference type="RefSeq" id="XP_038989839.1">
    <property type="nucleotide sequence ID" value="XM_039133911.1"/>
</dbReference>
<dbReference type="PANTHER" id="PTHR47976">
    <property type="entry name" value="G-TYPE LECTIN S-RECEPTOR-LIKE SERINE/THREONINE-PROTEIN KINASE SD2-5"/>
    <property type="match status" value="1"/>
</dbReference>
<dbReference type="SUPFAM" id="SSF51110">
    <property type="entry name" value="alpha-D-mannose-specific plant lectins"/>
    <property type="match status" value="2"/>
</dbReference>
<keyword evidence="3" id="KW-1185">Reference proteome</keyword>
<evidence type="ECO:0000259" key="2">
    <source>
        <dbReference type="PROSITE" id="PS50927"/>
    </source>
</evidence>
<dbReference type="Proteomes" id="UP000228380">
    <property type="component" value="Chromosome 14"/>
</dbReference>
<evidence type="ECO:0000313" key="4">
    <source>
        <dbReference type="RefSeq" id="XP_038989839.1"/>
    </source>
</evidence>
<dbReference type="Pfam" id="PF01453">
    <property type="entry name" value="B_lectin"/>
    <property type="match status" value="1"/>
</dbReference>
<dbReference type="AlphaFoldDB" id="A0A8B9B255"/>
<dbReference type="OrthoDB" id="1668230at2759"/>
<reference evidence="3" key="1">
    <citation type="journal article" date="2019" name="Nat. Commun.">
        <title>Genome-wide association mapping of date palm fruit traits.</title>
        <authorList>
            <person name="Hazzouri K.M."/>
            <person name="Gros-Balthazard M."/>
            <person name="Flowers J.M."/>
            <person name="Copetti D."/>
            <person name="Lemansour A."/>
            <person name="Lebrun M."/>
            <person name="Masmoudi K."/>
            <person name="Ferrand S."/>
            <person name="Dhar M.I."/>
            <person name="Fresquez Z.A."/>
            <person name="Rosas U."/>
            <person name="Zhang J."/>
            <person name="Talag J."/>
            <person name="Lee S."/>
            <person name="Kudrna D."/>
            <person name="Powell R.F."/>
            <person name="Leitch I.J."/>
            <person name="Krueger R.R."/>
            <person name="Wing R.A."/>
            <person name="Amiri K.M.A."/>
            <person name="Purugganan M.D."/>
        </authorList>
    </citation>
    <scope>NUCLEOTIDE SEQUENCE [LARGE SCALE GENOMIC DNA]</scope>
    <source>
        <strain evidence="3">cv. Khalas</strain>
    </source>
</reference>
<dbReference type="InterPro" id="IPR036426">
    <property type="entry name" value="Bulb-type_lectin_dom_sf"/>
</dbReference>
<dbReference type="PANTHER" id="PTHR47976:SF27">
    <property type="entry name" value="RECEPTOR-LIKE SERINE_THREONINE-PROTEIN KINASE"/>
    <property type="match status" value="1"/>
</dbReference>
<organism evidence="3 4">
    <name type="scientific">Phoenix dactylifera</name>
    <name type="common">Date palm</name>
    <dbReference type="NCBI Taxonomy" id="42345"/>
    <lineage>
        <taxon>Eukaryota</taxon>
        <taxon>Viridiplantae</taxon>
        <taxon>Streptophyta</taxon>
        <taxon>Embryophyta</taxon>
        <taxon>Tracheophyta</taxon>
        <taxon>Spermatophyta</taxon>
        <taxon>Magnoliopsida</taxon>
        <taxon>Liliopsida</taxon>
        <taxon>Arecaceae</taxon>
        <taxon>Coryphoideae</taxon>
        <taxon>Phoeniceae</taxon>
        <taxon>Phoenix</taxon>
    </lineage>
</organism>